<comment type="caution">
    <text evidence="2">The sequence shown here is derived from an EMBL/GenBank/DDBJ whole genome shotgun (WGS) entry which is preliminary data.</text>
</comment>
<evidence type="ECO:0000256" key="1">
    <source>
        <dbReference type="SAM" id="MobiDB-lite"/>
    </source>
</evidence>
<sequence>MRKLSKKDSEKEDTVSSIHSSSNEETTGTEEVKQPTTNTNKKTGQYYPTFPNKTDDETWIEPAEPIKVLDEGETQPMELSPILDDHNDEEKTDTNSEDKSHETEN</sequence>
<feature type="compositionally biased region" description="Polar residues" evidence="1">
    <location>
        <begin position="34"/>
        <end position="43"/>
    </location>
</feature>
<feature type="region of interest" description="Disordered" evidence="1">
    <location>
        <begin position="1"/>
        <end position="105"/>
    </location>
</feature>
<dbReference type="EMBL" id="UYJE01003924">
    <property type="protein sequence ID" value="VDI23432.1"/>
    <property type="molecule type" value="Genomic_DNA"/>
</dbReference>
<organism evidence="2 3">
    <name type="scientific">Mytilus galloprovincialis</name>
    <name type="common">Mediterranean mussel</name>
    <dbReference type="NCBI Taxonomy" id="29158"/>
    <lineage>
        <taxon>Eukaryota</taxon>
        <taxon>Metazoa</taxon>
        <taxon>Spiralia</taxon>
        <taxon>Lophotrochozoa</taxon>
        <taxon>Mollusca</taxon>
        <taxon>Bivalvia</taxon>
        <taxon>Autobranchia</taxon>
        <taxon>Pteriomorphia</taxon>
        <taxon>Mytilida</taxon>
        <taxon>Mytiloidea</taxon>
        <taxon>Mytilidae</taxon>
        <taxon>Mytilinae</taxon>
        <taxon>Mytilus</taxon>
    </lineage>
</organism>
<name>A0A8B6DSK9_MYTGA</name>
<protein>
    <submittedName>
        <fullName evidence="2">Uncharacterized protein</fullName>
    </submittedName>
</protein>
<dbReference type="AlphaFoldDB" id="A0A8B6DSK9"/>
<evidence type="ECO:0000313" key="2">
    <source>
        <dbReference type="EMBL" id="VDI23432.1"/>
    </source>
</evidence>
<reference evidence="2" key="1">
    <citation type="submission" date="2018-11" db="EMBL/GenBank/DDBJ databases">
        <authorList>
            <person name="Alioto T."/>
            <person name="Alioto T."/>
        </authorList>
    </citation>
    <scope>NUCLEOTIDE SEQUENCE</scope>
</reference>
<feature type="compositionally biased region" description="Basic and acidic residues" evidence="1">
    <location>
        <begin position="1"/>
        <end position="14"/>
    </location>
</feature>
<feature type="compositionally biased region" description="Basic and acidic residues" evidence="1">
    <location>
        <begin position="83"/>
        <end position="105"/>
    </location>
</feature>
<dbReference type="Proteomes" id="UP000596742">
    <property type="component" value="Unassembled WGS sequence"/>
</dbReference>
<evidence type="ECO:0000313" key="3">
    <source>
        <dbReference type="Proteomes" id="UP000596742"/>
    </source>
</evidence>
<keyword evidence="3" id="KW-1185">Reference proteome</keyword>
<proteinExistence type="predicted"/>
<gene>
    <name evidence="2" type="ORF">MGAL_10B040042</name>
</gene>
<accession>A0A8B6DSK9</accession>